<evidence type="ECO:0000313" key="5">
    <source>
        <dbReference type="Proteomes" id="UP000034259"/>
    </source>
</evidence>
<evidence type="ECO:0000259" key="2">
    <source>
        <dbReference type="Pfam" id="PF13439"/>
    </source>
</evidence>
<dbReference type="AlphaFoldDB" id="A0A0F8QA28"/>
<dbReference type="Proteomes" id="UP000034259">
    <property type="component" value="Unassembled WGS sequence"/>
</dbReference>
<dbReference type="InterPro" id="IPR050194">
    <property type="entry name" value="Glycosyltransferase_grp1"/>
</dbReference>
<dbReference type="PANTHER" id="PTHR45947:SF3">
    <property type="entry name" value="SULFOQUINOVOSYL TRANSFERASE SQD2"/>
    <property type="match status" value="1"/>
</dbReference>
<dbReference type="InterPro" id="IPR001296">
    <property type="entry name" value="Glyco_trans_1"/>
</dbReference>
<dbReference type="SUPFAM" id="SSF53756">
    <property type="entry name" value="UDP-Glycosyltransferase/glycogen phosphorylase"/>
    <property type="match status" value="1"/>
</dbReference>
<feature type="domain" description="Glycosyl transferase family 1" evidence="1">
    <location>
        <begin position="123"/>
        <end position="277"/>
    </location>
</feature>
<name>A0A0F8QA28_METMZ</name>
<sequence>MDICDVSHVGLVMNLIRHKYDVINVHNMSSFFIIPFILKKLKIINSKVVFVSHGLVPIEKGNQMYNYPLRYFFYQRICLFWSDHVIAVSNYLKSSIINEYQIKETKISVVHNGVEDKFFAGEKVSFAGTSPYVLYVGTITKIKGLDFLLAAIQKIDNCRLVLIGKKTDYLNELEKKHSNLFESKKVMYIGEMDTKTLLSAYSNSTFFVLPSNYDSYPMVVLEAMASGKPVVISENMGSKEIIENGKEGFIVPFGDVDSLVYAISYLLNNEKVVEEMGLLAKQKALKNKWCIKVNEYVEIFEYINDGKVF</sequence>
<dbReference type="EMBL" id="JJQK01000246">
    <property type="protein sequence ID" value="KKH45774.1"/>
    <property type="molecule type" value="Genomic_DNA"/>
</dbReference>
<evidence type="ECO:0000313" key="4">
    <source>
        <dbReference type="EMBL" id="KKH45774.1"/>
    </source>
</evidence>
<dbReference type="Pfam" id="PF00534">
    <property type="entry name" value="Glycos_transf_1"/>
    <property type="match status" value="1"/>
</dbReference>
<dbReference type="PANTHER" id="PTHR45947">
    <property type="entry name" value="SULFOQUINOVOSYL TRANSFERASE SQD2"/>
    <property type="match status" value="1"/>
</dbReference>
<dbReference type="GO" id="GO:0016757">
    <property type="term" value="F:glycosyltransferase activity"/>
    <property type="evidence" value="ECO:0007669"/>
    <property type="project" value="InterPro"/>
</dbReference>
<dbReference type="InterPro" id="IPR028098">
    <property type="entry name" value="Glyco_trans_4-like_N"/>
</dbReference>
<gene>
    <name evidence="3" type="ORF">DU71_13700</name>
    <name evidence="4" type="ORF">DU72_00895</name>
</gene>
<feature type="domain" description="Glycosyltransferase subfamily 4-like N-terminal" evidence="2">
    <location>
        <begin position="13"/>
        <end position="116"/>
    </location>
</feature>
<evidence type="ECO:0000313" key="3">
    <source>
        <dbReference type="EMBL" id="KKH38754.1"/>
    </source>
</evidence>
<evidence type="ECO:0000313" key="6">
    <source>
        <dbReference type="Proteomes" id="UP000034672"/>
    </source>
</evidence>
<dbReference type="CDD" id="cd03801">
    <property type="entry name" value="GT4_PimA-like"/>
    <property type="match status" value="1"/>
</dbReference>
<dbReference type="Pfam" id="PF13439">
    <property type="entry name" value="Glyco_transf_4"/>
    <property type="match status" value="1"/>
</dbReference>
<dbReference type="EMBL" id="JJQI01000072">
    <property type="protein sequence ID" value="KKH38754.1"/>
    <property type="molecule type" value="Genomic_DNA"/>
</dbReference>
<dbReference type="PATRIC" id="fig|2209.52.peg.2974"/>
<reference evidence="5 6" key="1">
    <citation type="journal article" date="2015" name="ISME J.">
        <title>Genomic and phenotypic differentiation among Methanosarcina mazei populations from Columbia River sediment.</title>
        <authorList>
            <person name="Youngblut N.D."/>
            <person name="Wirth J.S."/>
            <person name="Henriksen J.R."/>
            <person name="Smith M."/>
            <person name="Simon H."/>
            <person name="Metcalf W.W."/>
            <person name="Whitaker R.J."/>
        </authorList>
    </citation>
    <scope>NUCLEOTIDE SEQUENCE [LARGE SCALE GENOMIC DNA]</scope>
    <source>
        <strain evidence="3 6">1.H.A.1A.4</strain>
        <strain evidence="4 5">1.H.A.2.1</strain>
    </source>
</reference>
<dbReference type="Proteomes" id="UP000034672">
    <property type="component" value="Unassembled WGS sequence"/>
</dbReference>
<proteinExistence type="predicted"/>
<protein>
    <submittedName>
        <fullName evidence="4">Uncharacterized protein</fullName>
    </submittedName>
</protein>
<dbReference type="Gene3D" id="3.40.50.2000">
    <property type="entry name" value="Glycogen Phosphorylase B"/>
    <property type="match status" value="2"/>
</dbReference>
<organism evidence="4 5">
    <name type="scientific">Methanosarcina mazei</name>
    <name type="common">Methanosarcina frisia</name>
    <dbReference type="NCBI Taxonomy" id="2209"/>
    <lineage>
        <taxon>Archaea</taxon>
        <taxon>Methanobacteriati</taxon>
        <taxon>Methanobacteriota</taxon>
        <taxon>Stenosarchaea group</taxon>
        <taxon>Methanomicrobia</taxon>
        <taxon>Methanosarcinales</taxon>
        <taxon>Methanosarcinaceae</taxon>
        <taxon>Methanosarcina</taxon>
    </lineage>
</organism>
<comment type="caution">
    <text evidence="4">The sequence shown here is derived from an EMBL/GenBank/DDBJ whole genome shotgun (WGS) entry which is preliminary data.</text>
</comment>
<accession>A0A0F8QA28</accession>
<evidence type="ECO:0000259" key="1">
    <source>
        <dbReference type="Pfam" id="PF00534"/>
    </source>
</evidence>